<keyword evidence="2" id="KW-0238">DNA-binding</keyword>
<dbReference type="PRINTS" id="PR00778">
    <property type="entry name" value="HTHARSR"/>
</dbReference>
<keyword evidence="1" id="KW-0805">Transcription regulation</keyword>
<organism evidence="5 6">
    <name type="scientific">Candidatus Iainarchaeum sp</name>
    <dbReference type="NCBI Taxonomy" id="3101447"/>
    <lineage>
        <taxon>Archaea</taxon>
        <taxon>Candidatus Iainarchaeota</taxon>
        <taxon>Candidatus Iainarchaeia</taxon>
        <taxon>Candidatus Iainarchaeales</taxon>
        <taxon>Candidatus Iainarchaeaceae</taxon>
        <taxon>Candidatus Iainarchaeum</taxon>
    </lineage>
</organism>
<evidence type="ECO:0000256" key="2">
    <source>
        <dbReference type="ARBA" id="ARBA00023125"/>
    </source>
</evidence>
<dbReference type="Pfam" id="PF12840">
    <property type="entry name" value="HTH_20"/>
    <property type="match status" value="1"/>
</dbReference>
<dbReference type="Proteomes" id="UP000675968">
    <property type="component" value="Unassembled WGS sequence"/>
</dbReference>
<evidence type="ECO:0000313" key="5">
    <source>
        <dbReference type="EMBL" id="MBS3061067.1"/>
    </source>
</evidence>
<name>A0A8T4L3F3_9ARCH</name>
<sequence>MASKSSTEIDKKVLRFFSAIADETRLKMLKALVAGPKTVNEVYDVIGRESMTLSAVSHQLKYLEQVGVVVFEKRGREKLFRPSQEFCWCILRDAYDHFEKSGKSTGCAACQKAMAKGG</sequence>
<dbReference type="InterPro" id="IPR036390">
    <property type="entry name" value="WH_DNA-bd_sf"/>
</dbReference>
<dbReference type="PANTHER" id="PTHR33154">
    <property type="entry name" value="TRANSCRIPTIONAL REGULATOR, ARSR FAMILY"/>
    <property type="match status" value="1"/>
</dbReference>
<dbReference type="GO" id="GO:0003700">
    <property type="term" value="F:DNA-binding transcription factor activity"/>
    <property type="evidence" value="ECO:0007669"/>
    <property type="project" value="InterPro"/>
</dbReference>
<accession>A0A8T4L3F3</accession>
<proteinExistence type="predicted"/>
<dbReference type="PANTHER" id="PTHR33154:SF33">
    <property type="entry name" value="TRANSCRIPTIONAL REPRESSOR SDPR"/>
    <property type="match status" value="1"/>
</dbReference>
<dbReference type="SMART" id="SM00418">
    <property type="entry name" value="HTH_ARSR"/>
    <property type="match status" value="1"/>
</dbReference>
<evidence type="ECO:0000256" key="1">
    <source>
        <dbReference type="ARBA" id="ARBA00023015"/>
    </source>
</evidence>
<evidence type="ECO:0000313" key="6">
    <source>
        <dbReference type="Proteomes" id="UP000675968"/>
    </source>
</evidence>
<feature type="domain" description="HTH arsR-type" evidence="4">
    <location>
        <begin position="5"/>
        <end position="102"/>
    </location>
</feature>
<reference evidence="5" key="1">
    <citation type="submission" date="2021-03" db="EMBL/GenBank/DDBJ databases">
        <authorList>
            <person name="Jaffe A."/>
        </authorList>
    </citation>
    <scope>NUCLEOTIDE SEQUENCE</scope>
    <source>
        <strain evidence="5">RIFCSPLOWO2_01_FULL_AR10_48_17</strain>
    </source>
</reference>
<dbReference type="InterPro" id="IPR011991">
    <property type="entry name" value="ArsR-like_HTH"/>
</dbReference>
<keyword evidence="3" id="KW-0804">Transcription</keyword>
<comment type="caution">
    <text evidence="5">The sequence shown here is derived from an EMBL/GenBank/DDBJ whole genome shotgun (WGS) entry which is preliminary data.</text>
</comment>
<dbReference type="CDD" id="cd00090">
    <property type="entry name" value="HTH_ARSR"/>
    <property type="match status" value="1"/>
</dbReference>
<dbReference type="InterPro" id="IPR051081">
    <property type="entry name" value="HTH_MetalResp_TranReg"/>
</dbReference>
<dbReference type="AlphaFoldDB" id="A0A8T4L3F3"/>
<dbReference type="SUPFAM" id="SSF46785">
    <property type="entry name" value="Winged helix' DNA-binding domain"/>
    <property type="match status" value="1"/>
</dbReference>
<dbReference type="InterPro" id="IPR036388">
    <property type="entry name" value="WH-like_DNA-bd_sf"/>
</dbReference>
<dbReference type="Gene3D" id="1.10.10.10">
    <property type="entry name" value="Winged helix-like DNA-binding domain superfamily/Winged helix DNA-binding domain"/>
    <property type="match status" value="1"/>
</dbReference>
<evidence type="ECO:0000256" key="3">
    <source>
        <dbReference type="ARBA" id="ARBA00023163"/>
    </source>
</evidence>
<dbReference type="GO" id="GO:0003677">
    <property type="term" value="F:DNA binding"/>
    <property type="evidence" value="ECO:0007669"/>
    <property type="project" value="UniProtKB-KW"/>
</dbReference>
<reference evidence="5" key="2">
    <citation type="submission" date="2021-05" db="EMBL/GenBank/DDBJ databases">
        <title>Protein family content uncovers lineage relationships and bacterial pathway maintenance mechanisms in DPANN archaea.</title>
        <authorList>
            <person name="Castelle C.J."/>
            <person name="Meheust R."/>
            <person name="Jaffe A.L."/>
            <person name="Seitz K."/>
            <person name="Gong X."/>
            <person name="Baker B.J."/>
            <person name="Banfield J.F."/>
        </authorList>
    </citation>
    <scope>NUCLEOTIDE SEQUENCE</scope>
    <source>
        <strain evidence="5">RIFCSPLOWO2_01_FULL_AR10_48_17</strain>
    </source>
</reference>
<dbReference type="InterPro" id="IPR001845">
    <property type="entry name" value="HTH_ArsR_DNA-bd_dom"/>
</dbReference>
<evidence type="ECO:0000259" key="4">
    <source>
        <dbReference type="PROSITE" id="PS50987"/>
    </source>
</evidence>
<protein>
    <submittedName>
        <fullName evidence="5">Winged helix-turn-helix transcriptional regulator</fullName>
    </submittedName>
</protein>
<dbReference type="EMBL" id="JAGVWC010000006">
    <property type="protein sequence ID" value="MBS3061067.1"/>
    <property type="molecule type" value="Genomic_DNA"/>
</dbReference>
<dbReference type="PROSITE" id="PS50987">
    <property type="entry name" value="HTH_ARSR_2"/>
    <property type="match status" value="1"/>
</dbReference>
<gene>
    <name evidence="5" type="ORF">J4215_00630</name>
</gene>